<dbReference type="STRING" id="4615.A0A199UXL4"/>
<evidence type="ECO:0000313" key="2">
    <source>
        <dbReference type="EMBL" id="OAY69562.1"/>
    </source>
</evidence>
<gene>
    <name evidence="2" type="ORF">ACMD2_26148</name>
</gene>
<organism evidence="2 3">
    <name type="scientific">Ananas comosus</name>
    <name type="common">Pineapple</name>
    <name type="synonym">Ananas ananas</name>
    <dbReference type="NCBI Taxonomy" id="4615"/>
    <lineage>
        <taxon>Eukaryota</taxon>
        <taxon>Viridiplantae</taxon>
        <taxon>Streptophyta</taxon>
        <taxon>Embryophyta</taxon>
        <taxon>Tracheophyta</taxon>
        <taxon>Spermatophyta</taxon>
        <taxon>Magnoliopsida</taxon>
        <taxon>Liliopsida</taxon>
        <taxon>Poales</taxon>
        <taxon>Bromeliaceae</taxon>
        <taxon>Bromelioideae</taxon>
        <taxon>Ananas</taxon>
    </lineage>
</organism>
<dbReference type="EMBL" id="LSRQ01004375">
    <property type="protein sequence ID" value="OAY69562.1"/>
    <property type="molecule type" value="Genomic_DNA"/>
</dbReference>
<comment type="similarity">
    <text evidence="1">Belongs to the GASA family.</text>
</comment>
<dbReference type="AlphaFoldDB" id="A0A199UXL4"/>
<dbReference type="PANTHER" id="PTHR23201:SF118">
    <property type="entry name" value="GIBBERELLIN STIMULATED TRANSCRIPT RELATED PROTEIN 1"/>
    <property type="match status" value="1"/>
</dbReference>
<dbReference type="Pfam" id="PF02704">
    <property type="entry name" value="GASA"/>
    <property type="match status" value="1"/>
</dbReference>
<dbReference type="Proteomes" id="UP000092600">
    <property type="component" value="Unassembled WGS sequence"/>
</dbReference>
<accession>A0A199UXL4</accession>
<sequence length="56" mass="6502">VRCSKASEQERCLKYCGLCCEECRCVPPGTYGNKDRCPCYRDKFTGHGRRRRPKCP</sequence>
<name>A0A199UXL4_ANACO</name>
<dbReference type="InterPro" id="IPR003854">
    <property type="entry name" value="GASA"/>
</dbReference>
<feature type="non-terminal residue" evidence="2">
    <location>
        <position position="1"/>
    </location>
</feature>
<protein>
    <submittedName>
        <fullName evidence="2">Peamaclein</fullName>
    </submittedName>
</protein>
<evidence type="ECO:0000313" key="3">
    <source>
        <dbReference type="Proteomes" id="UP000092600"/>
    </source>
</evidence>
<dbReference type="PANTHER" id="PTHR23201">
    <property type="entry name" value="EXTENSIN, PROLINE-RICH PROTEIN"/>
    <property type="match status" value="1"/>
</dbReference>
<reference evidence="2 3" key="1">
    <citation type="journal article" date="2016" name="DNA Res.">
        <title>The draft genome of MD-2 pineapple using hybrid error correction of long reads.</title>
        <authorList>
            <person name="Redwan R.M."/>
            <person name="Saidin A."/>
            <person name="Kumar S.V."/>
        </authorList>
    </citation>
    <scope>NUCLEOTIDE SEQUENCE [LARGE SCALE GENOMIC DNA]</scope>
    <source>
        <strain evidence="3">cv. MD2</strain>
        <tissue evidence="2">Leaf</tissue>
    </source>
</reference>
<comment type="caution">
    <text evidence="2">The sequence shown here is derived from an EMBL/GenBank/DDBJ whole genome shotgun (WGS) entry which is preliminary data.</text>
</comment>
<proteinExistence type="inferred from homology"/>
<evidence type="ECO:0000256" key="1">
    <source>
        <dbReference type="ARBA" id="ARBA00010582"/>
    </source>
</evidence>